<dbReference type="OrthoDB" id="10204079at2759"/>
<reference evidence="1 2" key="1">
    <citation type="journal article" date="2017" name="Nat. Ecol. Evol.">
        <title>Scallop genome provides insights into evolution of bilaterian karyotype and development.</title>
        <authorList>
            <person name="Wang S."/>
            <person name="Zhang J."/>
            <person name="Jiao W."/>
            <person name="Li J."/>
            <person name="Xun X."/>
            <person name="Sun Y."/>
            <person name="Guo X."/>
            <person name="Huan P."/>
            <person name="Dong B."/>
            <person name="Zhang L."/>
            <person name="Hu X."/>
            <person name="Sun X."/>
            <person name="Wang J."/>
            <person name="Zhao C."/>
            <person name="Wang Y."/>
            <person name="Wang D."/>
            <person name="Huang X."/>
            <person name="Wang R."/>
            <person name="Lv J."/>
            <person name="Li Y."/>
            <person name="Zhang Z."/>
            <person name="Liu B."/>
            <person name="Lu W."/>
            <person name="Hui Y."/>
            <person name="Liang J."/>
            <person name="Zhou Z."/>
            <person name="Hou R."/>
            <person name="Li X."/>
            <person name="Liu Y."/>
            <person name="Li H."/>
            <person name="Ning X."/>
            <person name="Lin Y."/>
            <person name="Zhao L."/>
            <person name="Xing Q."/>
            <person name="Dou J."/>
            <person name="Li Y."/>
            <person name="Mao J."/>
            <person name="Guo H."/>
            <person name="Dou H."/>
            <person name="Li T."/>
            <person name="Mu C."/>
            <person name="Jiang W."/>
            <person name="Fu Q."/>
            <person name="Fu X."/>
            <person name="Miao Y."/>
            <person name="Liu J."/>
            <person name="Yu Q."/>
            <person name="Li R."/>
            <person name="Liao H."/>
            <person name="Li X."/>
            <person name="Kong Y."/>
            <person name="Jiang Z."/>
            <person name="Chourrout D."/>
            <person name="Li R."/>
            <person name="Bao Z."/>
        </authorList>
    </citation>
    <scope>NUCLEOTIDE SEQUENCE [LARGE SCALE GENOMIC DNA]</scope>
    <source>
        <strain evidence="1 2">PY_sf001</strain>
    </source>
</reference>
<dbReference type="Gene3D" id="3.40.50.1110">
    <property type="entry name" value="SGNH hydrolase"/>
    <property type="match status" value="1"/>
</dbReference>
<dbReference type="Proteomes" id="UP000242188">
    <property type="component" value="Unassembled WGS sequence"/>
</dbReference>
<dbReference type="EMBL" id="NEDP02005158">
    <property type="protein sequence ID" value="OWF43151.1"/>
    <property type="molecule type" value="Genomic_DNA"/>
</dbReference>
<keyword evidence="2" id="KW-1185">Reference proteome</keyword>
<dbReference type="InterPro" id="IPR036514">
    <property type="entry name" value="SGNH_hydro_sf"/>
</dbReference>
<evidence type="ECO:0000313" key="2">
    <source>
        <dbReference type="Proteomes" id="UP000242188"/>
    </source>
</evidence>
<gene>
    <name evidence="1" type="ORF">KP79_PYT14829</name>
</gene>
<comment type="caution">
    <text evidence="1">The sequence shown here is derived from an EMBL/GenBank/DDBJ whole genome shotgun (WGS) entry which is preliminary data.</text>
</comment>
<protein>
    <recommendedName>
        <fullName evidence="3">SGNH hydrolase-type esterase domain-containing protein</fullName>
    </recommendedName>
</protein>
<evidence type="ECO:0008006" key="3">
    <source>
        <dbReference type="Google" id="ProtNLM"/>
    </source>
</evidence>
<evidence type="ECO:0000313" key="1">
    <source>
        <dbReference type="EMBL" id="OWF43151.1"/>
    </source>
</evidence>
<proteinExistence type="predicted"/>
<organism evidence="1 2">
    <name type="scientific">Mizuhopecten yessoensis</name>
    <name type="common">Japanese scallop</name>
    <name type="synonym">Patinopecten yessoensis</name>
    <dbReference type="NCBI Taxonomy" id="6573"/>
    <lineage>
        <taxon>Eukaryota</taxon>
        <taxon>Metazoa</taxon>
        <taxon>Spiralia</taxon>
        <taxon>Lophotrochozoa</taxon>
        <taxon>Mollusca</taxon>
        <taxon>Bivalvia</taxon>
        <taxon>Autobranchia</taxon>
        <taxon>Pteriomorphia</taxon>
        <taxon>Pectinida</taxon>
        <taxon>Pectinoidea</taxon>
        <taxon>Pectinidae</taxon>
        <taxon>Mizuhopecten</taxon>
    </lineage>
</organism>
<name>A0A210Q329_MIZYE</name>
<dbReference type="SUPFAM" id="SSF52266">
    <property type="entry name" value="SGNH hydrolase"/>
    <property type="match status" value="1"/>
</dbReference>
<sequence length="201" mass="22594">MAGPNPTGTVLVLGHSFISRLEQYVRKDERCWNVGLRSDMINMTGFPGGTTSNLINRLQRGDIMAGKRTVCLQIGGNCLSRPENTPDVVVRNIANLVGILETEYGVQCVVVSELFRRLKTRQHKKDVCVDIYNTRITQTNSLLRDVISQLPGCGFWTHGAHIWNEFELYGADGVHFKDMKPYFKYMKGCVLLALRMLNGDA</sequence>
<dbReference type="CDD" id="cd00229">
    <property type="entry name" value="SGNH_hydrolase"/>
    <property type="match status" value="1"/>
</dbReference>
<accession>A0A210Q329</accession>
<dbReference type="AlphaFoldDB" id="A0A210Q329"/>